<feature type="region of interest" description="Disordered" evidence="1">
    <location>
        <begin position="22"/>
        <end position="48"/>
    </location>
</feature>
<comment type="caution">
    <text evidence="3">The sequence shown here is derived from an EMBL/GenBank/DDBJ whole genome shotgun (WGS) entry which is preliminary data.</text>
</comment>
<accession>A0AAV7PJX1</accession>
<feature type="compositionally biased region" description="Basic residues" evidence="1">
    <location>
        <begin position="491"/>
        <end position="511"/>
    </location>
</feature>
<dbReference type="InterPro" id="IPR052267">
    <property type="entry name" value="N-DRC_Component"/>
</dbReference>
<feature type="region of interest" description="Disordered" evidence="1">
    <location>
        <begin position="482"/>
        <end position="517"/>
    </location>
</feature>
<feature type="region of interest" description="Disordered" evidence="1">
    <location>
        <begin position="339"/>
        <end position="414"/>
    </location>
</feature>
<feature type="compositionally biased region" description="Basic and acidic residues" evidence="1">
    <location>
        <begin position="359"/>
        <end position="398"/>
    </location>
</feature>
<dbReference type="Proteomes" id="UP001066276">
    <property type="component" value="Chromosome 7"/>
</dbReference>
<dbReference type="Gene3D" id="1.10.8.60">
    <property type="match status" value="1"/>
</dbReference>
<dbReference type="PANTHER" id="PTHR14690">
    <property type="entry name" value="IQ MOTIF CONTAINING WITH AAA DOMAIN 1"/>
    <property type="match status" value="1"/>
</dbReference>
<dbReference type="PANTHER" id="PTHR14690:SF10">
    <property type="entry name" value="IQ AND AAA DOMAIN-CONTAINING PROTEIN-LIKE"/>
    <property type="match status" value="1"/>
</dbReference>
<sequence>MVLRTGTCNYGNCKQVARTKELEKGDTEEGGSGKEADKGETRVRRASEFTRRRSNSNLPCLIVCTTRYGWIRIRPSQTFWKLDTAYDQIVHPQKRRVVRVVLDAVMGRILELKNEMVQAEFSEFHYMDDILQDLKLTPGDLEVPIPKYFQQERSKVMQERKDILASILSTMETKEPPKSIVLREMPIEEAIRLIQISERARQGRLRANFMREIQREEARQKRAQAYAFTDADRENASLHIQKIWRGYAQRKKTRQDRDKEMVFLGMYQDPQMVDRTPNIIRSELIEDLRRAKREEYEEEYQQALVTIKDKLMEVEGPDMKEQMKDQIRQWFIECHDNTGKFPDYPEDEDGGSSIIFAEKSPEELKKELDQKQEEEENAKGKKDKDKKEKERKEKEKKEKEKKKGKKEEEDPGLLLAPSKFIPDIQNGQKIYKTVWRKRDERHNFNQQCENELIKEDKRKEVEAELRIQVDALMRQELETLKMAVDRDQSKPRKGKKGSKKKGKKKGGKKKKEKDLTPDRSMDSLYEELVLQGILKPAQDVKLMDFVGDFSYLGTTLRAADIEPMPSMLDVRRNIALYAILPLGSTSVHEKSPLIKSILLAGPVGTGKRMLVHAICTETGANLFDLSPDNIASKYPGKSGLQMLVHMVMKVARFMQPSVIWIGNAEKVFYKKVPKEEKERDPKRLKKDLPKALKLLKPEDRVLFVGTSSKPFAADVKTFCKAFERIILVPRPDYAARYVLWKHLITTNGGINTNKLDYSNLAKISDGYSPALMSQVVKSVLSPRRLAQMDKKPLVTGEFLMPLSRADPIYREEEEAFKDWYSKTPMGKKRQKATQGNQEEDSKGKGKGKDKKGKKK</sequence>
<feature type="domain" description="ATPase AAA-type core" evidence="2">
    <location>
        <begin position="597"/>
        <end position="729"/>
    </location>
</feature>
<dbReference type="InterPro" id="IPR027417">
    <property type="entry name" value="P-loop_NTPase"/>
</dbReference>
<evidence type="ECO:0000313" key="3">
    <source>
        <dbReference type="EMBL" id="KAJ1126058.1"/>
    </source>
</evidence>
<dbReference type="SUPFAM" id="SSF52540">
    <property type="entry name" value="P-loop containing nucleoside triphosphate hydrolases"/>
    <property type="match status" value="1"/>
</dbReference>
<organism evidence="3 4">
    <name type="scientific">Pleurodeles waltl</name>
    <name type="common">Iberian ribbed newt</name>
    <dbReference type="NCBI Taxonomy" id="8319"/>
    <lineage>
        <taxon>Eukaryota</taxon>
        <taxon>Metazoa</taxon>
        <taxon>Chordata</taxon>
        <taxon>Craniata</taxon>
        <taxon>Vertebrata</taxon>
        <taxon>Euteleostomi</taxon>
        <taxon>Amphibia</taxon>
        <taxon>Batrachia</taxon>
        <taxon>Caudata</taxon>
        <taxon>Salamandroidea</taxon>
        <taxon>Salamandridae</taxon>
        <taxon>Pleurodelinae</taxon>
        <taxon>Pleurodeles</taxon>
    </lineage>
</organism>
<evidence type="ECO:0000313" key="4">
    <source>
        <dbReference type="Proteomes" id="UP001066276"/>
    </source>
</evidence>
<evidence type="ECO:0000256" key="1">
    <source>
        <dbReference type="SAM" id="MobiDB-lite"/>
    </source>
</evidence>
<dbReference type="PROSITE" id="PS50096">
    <property type="entry name" value="IQ"/>
    <property type="match status" value="1"/>
</dbReference>
<dbReference type="AlphaFoldDB" id="A0AAV7PJX1"/>
<keyword evidence="4" id="KW-1185">Reference proteome</keyword>
<feature type="region of interest" description="Disordered" evidence="1">
    <location>
        <begin position="820"/>
        <end position="855"/>
    </location>
</feature>
<reference evidence="3" key="1">
    <citation type="journal article" date="2022" name="bioRxiv">
        <title>Sequencing and chromosome-scale assembly of the giantPleurodeles waltlgenome.</title>
        <authorList>
            <person name="Brown T."/>
            <person name="Elewa A."/>
            <person name="Iarovenko S."/>
            <person name="Subramanian E."/>
            <person name="Araus A.J."/>
            <person name="Petzold A."/>
            <person name="Susuki M."/>
            <person name="Suzuki K.-i.T."/>
            <person name="Hayashi T."/>
            <person name="Toyoda A."/>
            <person name="Oliveira C."/>
            <person name="Osipova E."/>
            <person name="Leigh N.D."/>
            <person name="Simon A."/>
            <person name="Yun M.H."/>
        </authorList>
    </citation>
    <scope>NUCLEOTIDE SEQUENCE</scope>
    <source>
        <strain evidence="3">20211129_DDA</strain>
        <tissue evidence="3">Liver</tissue>
    </source>
</reference>
<proteinExistence type="predicted"/>
<dbReference type="InterPro" id="IPR003959">
    <property type="entry name" value="ATPase_AAA_core"/>
</dbReference>
<dbReference type="EMBL" id="JANPWB010000011">
    <property type="protein sequence ID" value="KAJ1126058.1"/>
    <property type="molecule type" value="Genomic_DNA"/>
</dbReference>
<evidence type="ECO:0000259" key="2">
    <source>
        <dbReference type="Pfam" id="PF00004"/>
    </source>
</evidence>
<name>A0AAV7PJX1_PLEWA</name>
<feature type="compositionally biased region" description="Basic residues" evidence="1">
    <location>
        <begin position="844"/>
        <end position="855"/>
    </location>
</feature>
<gene>
    <name evidence="3" type="ORF">NDU88_004471</name>
</gene>
<dbReference type="Pfam" id="PF00004">
    <property type="entry name" value="AAA"/>
    <property type="match status" value="1"/>
</dbReference>
<dbReference type="GO" id="GO:0005524">
    <property type="term" value="F:ATP binding"/>
    <property type="evidence" value="ECO:0007669"/>
    <property type="project" value="InterPro"/>
</dbReference>
<dbReference type="GO" id="GO:0016887">
    <property type="term" value="F:ATP hydrolysis activity"/>
    <property type="evidence" value="ECO:0007669"/>
    <property type="project" value="InterPro"/>
</dbReference>
<dbReference type="Gene3D" id="3.40.50.300">
    <property type="entry name" value="P-loop containing nucleotide triphosphate hydrolases"/>
    <property type="match status" value="1"/>
</dbReference>
<protein>
    <recommendedName>
        <fullName evidence="2">ATPase AAA-type core domain-containing protein</fullName>
    </recommendedName>
</protein>